<dbReference type="PANTHER" id="PTHR42856">
    <property type="entry name" value="ACYL-COENZYME A THIOESTERASE PAAI"/>
    <property type="match status" value="1"/>
</dbReference>
<dbReference type="InterPro" id="IPR003736">
    <property type="entry name" value="PAAI_dom"/>
</dbReference>
<dbReference type="AlphaFoldDB" id="A0A6N6RIS3"/>
<proteinExistence type="predicted"/>
<evidence type="ECO:0000256" key="1">
    <source>
        <dbReference type="ARBA" id="ARBA00022801"/>
    </source>
</evidence>
<dbReference type="Gene3D" id="3.10.129.10">
    <property type="entry name" value="Hotdog Thioesterase"/>
    <property type="match status" value="1"/>
</dbReference>
<dbReference type="PANTHER" id="PTHR42856:SF1">
    <property type="entry name" value="ACYL-COENZYME A THIOESTERASE PAAI"/>
    <property type="match status" value="1"/>
</dbReference>
<evidence type="ECO:0000313" key="4">
    <source>
        <dbReference type="Proteomes" id="UP000468650"/>
    </source>
</evidence>
<sequence length="145" mass="16087">MPDRSREIVDYMMANDDFSQWLGIEVLHVSPGNSKLQMTVREEMTNGFKIAHGGITYSLSDSALAFASNGYGAQAVSIETSISHTRPVAIGDVLTAEAVEKNKSKRTGIYEVIVTNQKGKTVALFKGTVFYREEEWPENLTNPKR</sequence>
<dbReference type="CDD" id="cd03443">
    <property type="entry name" value="PaaI_thioesterase"/>
    <property type="match status" value="1"/>
</dbReference>
<dbReference type="OrthoDB" id="32575at2"/>
<keyword evidence="4" id="KW-1185">Reference proteome</keyword>
<gene>
    <name evidence="3" type="primary">paaI</name>
    <name evidence="3" type="ORF">F8C67_08200</name>
</gene>
<keyword evidence="1" id="KW-0378">Hydrolase</keyword>
<protein>
    <submittedName>
        <fullName evidence="3">Hydroxyphenylacetyl-CoA thioesterase PaaI</fullName>
    </submittedName>
</protein>
<reference evidence="3 4" key="1">
    <citation type="submission" date="2019-09" db="EMBL/GenBank/DDBJ databases">
        <title>Genomes of family Cryomorphaceae.</title>
        <authorList>
            <person name="Bowman J.P."/>
        </authorList>
    </citation>
    <scope>NUCLEOTIDE SEQUENCE [LARGE SCALE GENOMIC DNA]</scope>
    <source>
        <strain evidence="3 4">LMG 25704</strain>
    </source>
</reference>
<name>A0A6N6RIS3_9FLAO</name>
<organism evidence="3 4">
    <name type="scientific">Phaeocystidibacter luteus</name>
    <dbReference type="NCBI Taxonomy" id="911197"/>
    <lineage>
        <taxon>Bacteria</taxon>
        <taxon>Pseudomonadati</taxon>
        <taxon>Bacteroidota</taxon>
        <taxon>Flavobacteriia</taxon>
        <taxon>Flavobacteriales</taxon>
        <taxon>Phaeocystidibacteraceae</taxon>
        <taxon>Phaeocystidibacter</taxon>
    </lineage>
</organism>
<dbReference type="NCBIfam" id="TIGR02286">
    <property type="entry name" value="PaaD"/>
    <property type="match status" value="1"/>
</dbReference>
<dbReference type="InterPro" id="IPR029069">
    <property type="entry name" value="HotDog_dom_sf"/>
</dbReference>
<dbReference type="Pfam" id="PF03061">
    <property type="entry name" value="4HBT"/>
    <property type="match status" value="1"/>
</dbReference>
<evidence type="ECO:0000313" key="3">
    <source>
        <dbReference type="EMBL" id="KAB2810206.1"/>
    </source>
</evidence>
<accession>A0A6N6RIS3</accession>
<dbReference type="InterPro" id="IPR006683">
    <property type="entry name" value="Thioestr_dom"/>
</dbReference>
<feature type="domain" description="Thioesterase" evidence="2">
    <location>
        <begin position="49"/>
        <end position="123"/>
    </location>
</feature>
<evidence type="ECO:0000259" key="2">
    <source>
        <dbReference type="Pfam" id="PF03061"/>
    </source>
</evidence>
<dbReference type="InterPro" id="IPR011973">
    <property type="entry name" value="PaaD"/>
</dbReference>
<dbReference type="InterPro" id="IPR052723">
    <property type="entry name" value="Acyl-CoA_thioesterase_PaaI"/>
</dbReference>
<dbReference type="GO" id="GO:0016289">
    <property type="term" value="F:acyl-CoA hydrolase activity"/>
    <property type="evidence" value="ECO:0007669"/>
    <property type="project" value="UniProtKB-ARBA"/>
</dbReference>
<dbReference type="NCBIfam" id="TIGR00369">
    <property type="entry name" value="unchar_dom_1"/>
    <property type="match status" value="1"/>
</dbReference>
<dbReference type="EMBL" id="WBVO01000005">
    <property type="protein sequence ID" value="KAB2810206.1"/>
    <property type="molecule type" value="Genomic_DNA"/>
</dbReference>
<dbReference type="SUPFAM" id="SSF54637">
    <property type="entry name" value="Thioesterase/thiol ester dehydrase-isomerase"/>
    <property type="match status" value="1"/>
</dbReference>
<comment type="caution">
    <text evidence="3">The sequence shown here is derived from an EMBL/GenBank/DDBJ whole genome shotgun (WGS) entry which is preliminary data.</text>
</comment>
<dbReference type="Proteomes" id="UP000468650">
    <property type="component" value="Unassembled WGS sequence"/>
</dbReference>
<dbReference type="RefSeq" id="WP_151667350.1">
    <property type="nucleotide sequence ID" value="NZ_WBVO01000005.1"/>
</dbReference>